<keyword evidence="2" id="KW-1185">Reference proteome</keyword>
<dbReference type="SUPFAM" id="SSF54786">
    <property type="entry name" value="YcfA/nrd intein domain"/>
    <property type="match status" value="1"/>
</dbReference>
<protein>
    <recommendedName>
        <fullName evidence="3">Type II toxin-antitoxin system HicA family toxin</fullName>
    </recommendedName>
</protein>
<dbReference type="Proteomes" id="UP001303899">
    <property type="component" value="Unassembled WGS sequence"/>
</dbReference>
<evidence type="ECO:0000313" key="2">
    <source>
        <dbReference type="Proteomes" id="UP001303899"/>
    </source>
</evidence>
<name>A0ABU5S8Y7_9BACT</name>
<accession>A0ABU5S8Y7</accession>
<evidence type="ECO:0008006" key="3">
    <source>
        <dbReference type="Google" id="ProtNLM"/>
    </source>
</evidence>
<reference evidence="1 2" key="1">
    <citation type="submission" date="2023-12" db="EMBL/GenBank/DDBJ databases">
        <title>Novel species of the genus Arcicella isolated from rivers.</title>
        <authorList>
            <person name="Lu H."/>
        </authorList>
    </citation>
    <scope>NUCLEOTIDE SEQUENCE [LARGE SCALE GENOMIC DNA]</scope>
    <source>
        <strain evidence="1 2">DC2W</strain>
    </source>
</reference>
<dbReference type="RefSeq" id="WP_323698368.1">
    <property type="nucleotide sequence ID" value="NZ_JAYGIL010000027.1"/>
</dbReference>
<sequence length="97" mass="11688">MKNRKTKDLKRVLVKKGFELFPEKDHHEFYYLMINGIKQRVYTYFSHGKSEYGDSLMSQIKKQLKFDTTQNAEDFFDCPMTAEQYIEMLKKNNHVKP</sequence>
<comment type="caution">
    <text evidence="1">The sequence shown here is derived from an EMBL/GenBank/DDBJ whole genome shotgun (WGS) entry which is preliminary data.</text>
</comment>
<dbReference type="EMBL" id="JAYGIL010000027">
    <property type="protein sequence ID" value="MEA5404939.1"/>
    <property type="molecule type" value="Genomic_DNA"/>
</dbReference>
<gene>
    <name evidence="1" type="ORF">VB776_18540</name>
</gene>
<organism evidence="1 2">
    <name type="scientific">Arcicella gelida</name>
    <dbReference type="NCBI Taxonomy" id="2984195"/>
    <lineage>
        <taxon>Bacteria</taxon>
        <taxon>Pseudomonadati</taxon>
        <taxon>Bacteroidota</taxon>
        <taxon>Cytophagia</taxon>
        <taxon>Cytophagales</taxon>
        <taxon>Flectobacillaceae</taxon>
        <taxon>Arcicella</taxon>
    </lineage>
</organism>
<proteinExistence type="predicted"/>
<evidence type="ECO:0000313" key="1">
    <source>
        <dbReference type="EMBL" id="MEA5404939.1"/>
    </source>
</evidence>